<organism evidence="1 2">
    <name type="scientific">Streptomyces phage Shady</name>
    <dbReference type="NCBI Taxonomy" id="2767585"/>
    <lineage>
        <taxon>Viruses</taxon>
        <taxon>Duplodnaviria</taxon>
        <taxon>Heunggongvirae</taxon>
        <taxon>Uroviricota</taxon>
        <taxon>Caudoviricetes</taxon>
        <taxon>Colingsworthviridae</taxon>
        <taxon>Shadyvirus</taxon>
        <taxon>Shadyvirus shady</taxon>
    </lineage>
</organism>
<dbReference type="EMBL" id="MT701596">
    <property type="protein sequence ID" value="QPB09806.1"/>
    <property type="molecule type" value="Genomic_DNA"/>
</dbReference>
<evidence type="ECO:0000313" key="2">
    <source>
        <dbReference type="Proteomes" id="UP000663311"/>
    </source>
</evidence>
<name>A0A873WJX6_9CAUD</name>
<gene>
    <name evidence="1" type="ORF">CPT_Shady_045</name>
</gene>
<accession>A0A873WJX6</accession>
<dbReference type="Proteomes" id="UP000663311">
    <property type="component" value="Segment"/>
</dbReference>
<evidence type="ECO:0000313" key="1">
    <source>
        <dbReference type="EMBL" id="QPB09806.1"/>
    </source>
</evidence>
<keyword evidence="2" id="KW-1185">Reference proteome</keyword>
<reference evidence="1" key="1">
    <citation type="submission" date="2020-07" db="EMBL/GenBank/DDBJ databases">
        <title>Complete genome sequence of Streptomyces phage Shady.</title>
        <authorList>
            <person name="Ortega C.A."/>
            <person name="Hernandez I."/>
            <person name="Guadalupe Vizoso-Pinto M."/>
            <person name="Clark J.D."/>
            <person name="Liu M."/>
            <person name="Burrowes B.H."/>
        </authorList>
    </citation>
    <scope>NUCLEOTIDE SEQUENCE</scope>
</reference>
<proteinExistence type="predicted"/>
<protein>
    <submittedName>
        <fullName evidence="1">Uncharacterized protein</fullName>
    </submittedName>
</protein>
<sequence>MTNIPVRVELATGEVEEFTVMAHTVWGAMAKGRERFAGVKLREISARGPK</sequence>